<dbReference type="InterPro" id="IPR000315">
    <property type="entry name" value="Znf_B-box"/>
</dbReference>
<dbReference type="Proteomes" id="UP001152795">
    <property type="component" value="Unassembled WGS sequence"/>
</dbReference>
<keyword evidence="3" id="KW-1185">Reference proteome</keyword>
<dbReference type="SMART" id="SM00336">
    <property type="entry name" value="BBOX"/>
    <property type="match status" value="2"/>
</dbReference>
<dbReference type="InterPro" id="IPR043472">
    <property type="entry name" value="Macro_dom-like"/>
</dbReference>
<protein>
    <submittedName>
        <fullName evidence="2">E3 ubiquitin- ligase TRIM71-like</fullName>
    </submittedName>
</protein>
<dbReference type="PANTHER" id="PTHR25462:SF296">
    <property type="entry name" value="MEIOTIC P26, ISOFORM F"/>
    <property type="match status" value="1"/>
</dbReference>
<proteinExistence type="predicted"/>
<accession>A0A7D9JA44</accession>
<dbReference type="GO" id="GO:0016874">
    <property type="term" value="F:ligase activity"/>
    <property type="evidence" value="ECO:0007669"/>
    <property type="project" value="UniProtKB-KW"/>
</dbReference>
<dbReference type="InterPro" id="IPR047153">
    <property type="entry name" value="TRIM45/56/19-like"/>
</dbReference>
<dbReference type="EMBL" id="CACRXK020013482">
    <property type="protein sequence ID" value="CAB4025207.1"/>
    <property type="molecule type" value="Genomic_DNA"/>
</dbReference>
<evidence type="ECO:0000313" key="2">
    <source>
        <dbReference type="EMBL" id="CAB4025207.1"/>
    </source>
</evidence>
<dbReference type="PANTHER" id="PTHR25462">
    <property type="entry name" value="BONUS, ISOFORM C-RELATED"/>
    <property type="match status" value="1"/>
</dbReference>
<dbReference type="CDD" id="cd19757">
    <property type="entry name" value="Bbox1"/>
    <property type="match status" value="1"/>
</dbReference>
<organism evidence="2 3">
    <name type="scientific">Paramuricea clavata</name>
    <name type="common">Red gorgonian</name>
    <name type="synonym">Violescent sea-whip</name>
    <dbReference type="NCBI Taxonomy" id="317549"/>
    <lineage>
        <taxon>Eukaryota</taxon>
        <taxon>Metazoa</taxon>
        <taxon>Cnidaria</taxon>
        <taxon>Anthozoa</taxon>
        <taxon>Octocorallia</taxon>
        <taxon>Malacalcyonacea</taxon>
        <taxon>Plexauridae</taxon>
        <taxon>Paramuricea</taxon>
    </lineage>
</organism>
<dbReference type="OrthoDB" id="6133115at2759"/>
<dbReference type="PROSITE" id="PS50119">
    <property type="entry name" value="ZF_BBOX"/>
    <property type="match status" value="1"/>
</dbReference>
<sequence>MVKVAAVLDRGIVPCSHNCSQSYSVARCVTCEKFLCRECLTDHNKYRGHNDHSVLTMEELSKPENRKKINDKMYCNEHSGKKLKVYCKTCDQLICKDCMDFKHVKQSHSCVLVKDVASNYKELLASNNKAMENALTEGNAFLGRITLKTERLDRDAENIKTEIAQRKEFVKKKVVHSVVDMLDQKAETLLKKVDEIHKGKRANLDRQAEETKLYVENIKTSFQLSKKLVDQGSEEEIISSQKMMLNNANNLLIKREEYFKAPIPVAKLSYISSTGKQPINENVLKELANSLGEVNDDEHAGMVMGTRSFDEKKTVKVSGVSQLLRDQIEKEFQAKGNSTGYSDDVNKLYVCPNGKDYVLVELEKDIPVGWKVIGDTLKIGGTALNVEQYKPPIASIEDFSSESVTKIWVPDEQIFPHNDDTGAYSMDRKLDRDKTRKKSHGRGTRQILINQRRLGLNSDQTPMPEDTFGETKVKLNKDLAKKIGKEAKLQEILNEENVKLHDDKLKGTWNGIFAVGKKLLLNCLTNASHYGAKSISIPAISSVIFGVPVSICAEILFMAATAFAKNAPKSNSLKAIRFVNIDKPTSQVFAQEMKKRFDASIHRENVKLFHCINVGGNEKGNQNEQNQFDDWKENPVATTQPTKPVDPKPAKDTFAGSRNS</sequence>
<dbReference type="GO" id="GO:0008270">
    <property type="term" value="F:zinc ion binding"/>
    <property type="evidence" value="ECO:0007669"/>
    <property type="project" value="InterPro"/>
</dbReference>
<name>A0A7D9JA44_PARCT</name>
<dbReference type="Gene3D" id="3.30.160.60">
    <property type="entry name" value="Classic Zinc Finger"/>
    <property type="match status" value="1"/>
</dbReference>
<feature type="region of interest" description="Disordered" evidence="1">
    <location>
        <begin position="618"/>
        <end position="660"/>
    </location>
</feature>
<dbReference type="Pfam" id="PF00643">
    <property type="entry name" value="zf-B_box"/>
    <property type="match status" value="1"/>
</dbReference>
<dbReference type="SUPFAM" id="SSF57845">
    <property type="entry name" value="B-box zinc-binding domain"/>
    <property type="match status" value="1"/>
</dbReference>
<reference evidence="2" key="1">
    <citation type="submission" date="2020-04" db="EMBL/GenBank/DDBJ databases">
        <authorList>
            <person name="Alioto T."/>
            <person name="Alioto T."/>
            <person name="Gomez Garrido J."/>
        </authorList>
    </citation>
    <scope>NUCLEOTIDE SEQUENCE</scope>
    <source>
        <strain evidence="2">A484AB</strain>
    </source>
</reference>
<dbReference type="Gene3D" id="3.40.220.10">
    <property type="entry name" value="Leucine Aminopeptidase, subunit E, domain 1"/>
    <property type="match status" value="1"/>
</dbReference>
<comment type="caution">
    <text evidence="2">The sequence shown here is derived from an EMBL/GenBank/DDBJ whole genome shotgun (WGS) entry which is preliminary data.</text>
</comment>
<evidence type="ECO:0000313" key="3">
    <source>
        <dbReference type="Proteomes" id="UP001152795"/>
    </source>
</evidence>
<evidence type="ECO:0000256" key="1">
    <source>
        <dbReference type="SAM" id="MobiDB-lite"/>
    </source>
</evidence>
<gene>
    <name evidence="2" type="ORF">PACLA_8A073024</name>
</gene>
<dbReference type="SUPFAM" id="SSF52949">
    <property type="entry name" value="Macro domain-like"/>
    <property type="match status" value="1"/>
</dbReference>
<dbReference type="AlphaFoldDB" id="A0A7D9JA44"/>
<keyword evidence="2" id="KW-0436">Ligase</keyword>